<feature type="transmembrane region" description="Helical" evidence="1">
    <location>
        <begin position="128"/>
        <end position="151"/>
    </location>
</feature>
<feature type="transmembrane region" description="Helical" evidence="1">
    <location>
        <begin position="171"/>
        <end position="199"/>
    </location>
</feature>
<dbReference type="PANTHER" id="PTHR33430">
    <property type="entry name" value="MATERNAL EFFECT EMBRYO ARREST PROTEIN"/>
    <property type="match status" value="1"/>
</dbReference>
<keyword evidence="1" id="KW-0472">Membrane</keyword>
<accession>A0A059CGE0</accession>
<proteinExistence type="predicted"/>
<dbReference type="Gramene" id="KCW77422">
    <property type="protein sequence ID" value="KCW77422"/>
    <property type="gene ID" value="EUGRSUZ_D01769"/>
</dbReference>
<organism evidence="2">
    <name type="scientific">Eucalyptus grandis</name>
    <name type="common">Flooded gum</name>
    <dbReference type="NCBI Taxonomy" id="71139"/>
    <lineage>
        <taxon>Eukaryota</taxon>
        <taxon>Viridiplantae</taxon>
        <taxon>Streptophyta</taxon>
        <taxon>Embryophyta</taxon>
        <taxon>Tracheophyta</taxon>
        <taxon>Spermatophyta</taxon>
        <taxon>Magnoliopsida</taxon>
        <taxon>eudicotyledons</taxon>
        <taxon>Gunneridae</taxon>
        <taxon>Pentapetalae</taxon>
        <taxon>rosids</taxon>
        <taxon>malvids</taxon>
        <taxon>Myrtales</taxon>
        <taxon>Myrtaceae</taxon>
        <taxon>Myrtoideae</taxon>
        <taxon>Eucalypteae</taxon>
        <taxon>Eucalyptus</taxon>
    </lineage>
</organism>
<dbReference type="AlphaFoldDB" id="A0A059CGE0"/>
<name>A0A059CGE0_EUCGR</name>
<evidence type="ECO:0000256" key="1">
    <source>
        <dbReference type="SAM" id="Phobius"/>
    </source>
</evidence>
<sequence>MTECEYSLVKNSGRKDEELVDEKKYFQKVLDDIVSLNSLFTVAVFIGLSFAQPGQVQSLADDPRCHPGANLRKRLVAFEIASFSSFIFAGFLAKSVKVFLYISKKRDALERENNNNSLEGKDNPHRRLMSVIGFYLSIYGTMVGCSLLLLAMVDVVQIKLGLLSCRSKFTVATVCAMVGVIGLGLLTFFFTVTHGLLIAAKKVKPQLNSGPAPKEAEKA</sequence>
<feature type="transmembrane region" description="Helical" evidence="1">
    <location>
        <begin position="80"/>
        <end position="102"/>
    </location>
</feature>
<feature type="transmembrane region" description="Helical" evidence="1">
    <location>
        <begin position="33"/>
        <end position="51"/>
    </location>
</feature>
<protein>
    <recommendedName>
        <fullName evidence="3">PGG domain-containing protein</fullName>
    </recommendedName>
</protein>
<dbReference type="STRING" id="71139.A0A059CGE0"/>
<dbReference type="InParanoid" id="A0A059CGE0"/>
<keyword evidence="1" id="KW-0812">Transmembrane</keyword>
<keyword evidence="1" id="KW-1133">Transmembrane helix</keyword>
<reference evidence="2" key="1">
    <citation type="submission" date="2013-07" db="EMBL/GenBank/DDBJ databases">
        <title>The genome of Eucalyptus grandis.</title>
        <authorList>
            <person name="Schmutz J."/>
            <person name="Hayes R."/>
            <person name="Myburg A."/>
            <person name="Tuskan G."/>
            <person name="Grattapaglia D."/>
            <person name="Rokhsar D.S."/>
        </authorList>
    </citation>
    <scope>NUCLEOTIDE SEQUENCE</scope>
    <source>
        <tissue evidence="2">Leaf extractions</tissue>
    </source>
</reference>
<evidence type="ECO:0000313" key="2">
    <source>
        <dbReference type="EMBL" id="KCW77422.1"/>
    </source>
</evidence>
<gene>
    <name evidence="2" type="ORF">EUGRSUZ_D01769</name>
</gene>
<dbReference type="PANTHER" id="PTHR33430:SF1">
    <property type="entry name" value="PGG DOMAIN-CONTAINING PROTEIN"/>
    <property type="match status" value="1"/>
</dbReference>
<evidence type="ECO:0008006" key="3">
    <source>
        <dbReference type="Google" id="ProtNLM"/>
    </source>
</evidence>
<dbReference type="EMBL" id="KK198756">
    <property type="protein sequence ID" value="KCW77422.1"/>
    <property type="molecule type" value="Genomic_DNA"/>
</dbReference>